<evidence type="ECO:0000259" key="7">
    <source>
        <dbReference type="PROSITE" id="PS51886"/>
    </source>
</evidence>
<feature type="compositionally biased region" description="Polar residues" evidence="6">
    <location>
        <begin position="336"/>
        <end position="352"/>
    </location>
</feature>
<comment type="function">
    <text evidence="4">May be involved in protection from oxidative damage.</text>
</comment>
<dbReference type="AlphaFoldDB" id="A0A7R7VN97"/>
<dbReference type="EMBL" id="AP024419">
    <property type="protein sequence ID" value="BCR87822.1"/>
    <property type="molecule type" value="Genomic_DNA"/>
</dbReference>
<evidence type="ECO:0000256" key="3">
    <source>
        <dbReference type="ARBA" id="ARBA00023128"/>
    </source>
</evidence>
<dbReference type="InterPro" id="IPR006571">
    <property type="entry name" value="TLDc_dom"/>
</dbReference>
<accession>A0A7R7VN97</accession>
<sequence>MTVAILNISPPPYRITNRAEYKYSTFSSLLYLPFPLISVFQPRLNGFILSISYCPPHAMSSSSIKSGSRTPHANSNNPNSLNYFSYPVTHVVSGLYRRFTDNSSSSKSSSSRNMLNPLSNNTSTSPEVFTPIRTASPFQPPPLTPLTLTSSFDSIPEPDLDSDSLQQLLTRALAEEIRLLVPARLQLVDTWRLAYSLDRDGASLGTLYAKCRDVASRSPRAGFVLVVRDASPNGAVFGAYMTDPPHPDNHYYGTGECFLWRASVLPPPGSMGLQDVSGAGGENPPSEDLLELAGLPPPPSADTTNAGRSTTLRGEPKQKLRQDSFDDSNNRLAPPRSQTQTPTGSIRSGTSTPERIRFKAFPYSGVNDYMMFCETGFLSLGGGDGHYGLWVDSGLEKGVSAPCQTFGNEPLSDEGVKFDIIGVEVWYVGA</sequence>
<evidence type="ECO:0000256" key="6">
    <source>
        <dbReference type="SAM" id="MobiDB-lite"/>
    </source>
</evidence>
<dbReference type="Proteomes" id="UP000637239">
    <property type="component" value="Chromosome 4"/>
</dbReference>
<proteinExistence type="inferred from homology"/>
<evidence type="ECO:0000256" key="5">
    <source>
        <dbReference type="ARBA" id="ARBA00040604"/>
    </source>
</evidence>
<protein>
    <recommendedName>
        <fullName evidence="5">Oxidation resistance protein 1</fullName>
    </recommendedName>
</protein>
<dbReference type="PANTHER" id="PTHR23354">
    <property type="entry name" value="NUCLEOLAR PROTEIN 7/ESTROGEN RECEPTOR COACTIVATOR-RELATED"/>
    <property type="match status" value="1"/>
</dbReference>
<dbReference type="GeneID" id="66982181"/>
<reference evidence="8" key="2">
    <citation type="submission" date="2021-02" db="EMBL/GenBank/DDBJ databases">
        <title>Aspergillus chevalieri M1 genome sequence.</title>
        <authorList>
            <person name="Kadooka C."/>
            <person name="Mori K."/>
            <person name="Futagami T."/>
        </authorList>
    </citation>
    <scope>NUCLEOTIDE SEQUENCE</scope>
    <source>
        <strain evidence="8">M1</strain>
    </source>
</reference>
<feature type="domain" description="TLDc" evidence="7">
    <location>
        <begin position="167"/>
        <end position="429"/>
    </location>
</feature>
<organism evidence="8 9">
    <name type="scientific">Aspergillus chevalieri</name>
    <name type="common">Eurotium chevalieri</name>
    <dbReference type="NCBI Taxonomy" id="182096"/>
    <lineage>
        <taxon>Eukaryota</taxon>
        <taxon>Fungi</taxon>
        <taxon>Dikarya</taxon>
        <taxon>Ascomycota</taxon>
        <taxon>Pezizomycotina</taxon>
        <taxon>Eurotiomycetes</taxon>
        <taxon>Eurotiomycetidae</taxon>
        <taxon>Eurotiales</taxon>
        <taxon>Aspergillaceae</taxon>
        <taxon>Aspergillus</taxon>
        <taxon>Aspergillus subgen. Aspergillus</taxon>
    </lineage>
</organism>
<dbReference type="Pfam" id="PF07534">
    <property type="entry name" value="TLD"/>
    <property type="match status" value="2"/>
</dbReference>
<reference evidence="8" key="1">
    <citation type="submission" date="2021-01" db="EMBL/GenBank/DDBJ databases">
        <authorList>
            <consortium name="Aspergillus chevalieri M1 genome sequencing consortium"/>
            <person name="Kazuki M."/>
            <person name="Futagami T."/>
        </authorList>
    </citation>
    <scope>NUCLEOTIDE SEQUENCE</scope>
    <source>
        <strain evidence="8">M1</strain>
    </source>
</reference>
<comment type="subcellular location">
    <subcellularLocation>
        <location evidence="1">Mitochondrion</location>
    </subcellularLocation>
</comment>
<feature type="compositionally biased region" description="Polar residues" evidence="6">
    <location>
        <begin position="301"/>
        <end position="312"/>
    </location>
</feature>
<feature type="compositionally biased region" description="Polar residues" evidence="6">
    <location>
        <begin position="112"/>
        <end position="127"/>
    </location>
</feature>
<keyword evidence="3" id="KW-0496">Mitochondrion</keyword>
<dbReference type="GO" id="GO:0006979">
    <property type="term" value="P:response to oxidative stress"/>
    <property type="evidence" value="ECO:0007669"/>
    <property type="project" value="TreeGrafter"/>
</dbReference>
<evidence type="ECO:0000256" key="2">
    <source>
        <dbReference type="ARBA" id="ARBA00009540"/>
    </source>
</evidence>
<name>A0A7R7VN97_ASPCH</name>
<comment type="similarity">
    <text evidence="2">Belongs to the OXR1 family.</text>
</comment>
<evidence type="ECO:0000256" key="1">
    <source>
        <dbReference type="ARBA" id="ARBA00004173"/>
    </source>
</evidence>
<gene>
    <name evidence="8" type="primary">OXR1</name>
    <name evidence="8" type="ORF">ACHE_40386S</name>
</gene>
<dbReference type="GO" id="GO:0005634">
    <property type="term" value="C:nucleus"/>
    <property type="evidence" value="ECO:0007669"/>
    <property type="project" value="TreeGrafter"/>
</dbReference>
<feature type="region of interest" description="Disordered" evidence="6">
    <location>
        <begin position="103"/>
        <end position="152"/>
    </location>
</feature>
<feature type="region of interest" description="Disordered" evidence="6">
    <location>
        <begin position="271"/>
        <end position="352"/>
    </location>
</feature>
<dbReference type="RefSeq" id="XP_043136344.1">
    <property type="nucleotide sequence ID" value="XM_043278579.1"/>
</dbReference>
<dbReference type="GO" id="GO:0005739">
    <property type="term" value="C:mitochondrion"/>
    <property type="evidence" value="ECO:0007669"/>
    <property type="project" value="UniProtKB-SubCell"/>
</dbReference>
<dbReference type="PROSITE" id="PS51886">
    <property type="entry name" value="TLDC"/>
    <property type="match status" value="1"/>
</dbReference>
<evidence type="ECO:0000313" key="8">
    <source>
        <dbReference type="EMBL" id="BCR87822.1"/>
    </source>
</evidence>
<feature type="compositionally biased region" description="Basic and acidic residues" evidence="6">
    <location>
        <begin position="314"/>
        <end position="324"/>
    </location>
</feature>
<evidence type="ECO:0000256" key="4">
    <source>
        <dbReference type="ARBA" id="ARBA00037112"/>
    </source>
</evidence>
<evidence type="ECO:0000313" key="9">
    <source>
        <dbReference type="Proteomes" id="UP000637239"/>
    </source>
</evidence>
<keyword evidence="9" id="KW-1185">Reference proteome</keyword>
<dbReference type="PANTHER" id="PTHR23354:SF62">
    <property type="entry name" value="MUSTARD, ISOFORM V"/>
    <property type="match status" value="1"/>
</dbReference>
<dbReference type="KEGG" id="ache:ACHE_40386S"/>
<dbReference type="SMART" id="SM00584">
    <property type="entry name" value="TLDc"/>
    <property type="match status" value="1"/>
</dbReference>